<accession>A0A0D2JD27</accession>
<dbReference type="EMBL" id="AZAC01000001">
    <property type="protein sequence ID" value="KIX16099.1"/>
    <property type="molecule type" value="Genomic_DNA"/>
</dbReference>
<feature type="coiled-coil region" evidence="1">
    <location>
        <begin position="157"/>
        <end position="184"/>
    </location>
</feature>
<name>A0A0D2JD27_9BACT</name>
<dbReference type="InParanoid" id="A0A0D2JD27"/>
<keyword evidence="3" id="KW-1185">Reference proteome</keyword>
<evidence type="ECO:0000256" key="1">
    <source>
        <dbReference type="SAM" id="Coils"/>
    </source>
</evidence>
<dbReference type="RefSeq" id="WP_044346197.1">
    <property type="nucleotide sequence ID" value="NZ_AZAC01000001.1"/>
</dbReference>
<dbReference type="Proteomes" id="UP000032233">
    <property type="component" value="Unassembled WGS sequence"/>
</dbReference>
<evidence type="ECO:0000313" key="2">
    <source>
        <dbReference type="EMBL" id="KIX16099.1"/>
    </source>
</evidence>
<evidence type="ECO:0000313" key="3">
    <source>
        <dbReference type="Proteomes" id="UP000032233"/>
    </source>
</evidence>
<protein>
    <submittedName>
        <fullName evidence="2">Uncharacterized protein</fullName>
    </submittedName>
</protein>
<dbReference type="STRING" id="1429043.X474_01245"/>
<dbReference type="AlphaFoldDB" id="A0A0D2JD27"/>
<comment type="caution">
    <text evidence="2">The sequence shown here is derived from an EMBL/GenBank/DDBJ whole genome shotgun (WGS) entry which is preliminary data.</text>
</comment>
<sequence length="286" mass="31291">MSHTRHSRKWFWIAFISLLLLGGIVWATAELSGQANALAQDSGKNSAEMEELSLAILKKPSGPTPPPCDWQKEKTLRKQIEEKDKKYKELVKTSPEPGACGEDFKDQVIGLAEEYYKLQKQYAVMWEKCNCKSRAKLAHKLADSRKKSAQVVVSEADSDKLNEMQTAQEELSQARREYAQEAKQSKSLSVEDRKKIQSSVIPKVSSTINQFVAFSANVAALLQEVKKTTEKATSGGVGGFLSAAKDMASGGGTKLLNTTKTLLAVSKSMVGNAKGLMQDAETLSGE</sequence>
<dbReference type="OrthoDB" id="9836063at2"/>
<proteinExistence type="predicted"/>
<reference evidence="2 3" key="1">
    <citation type="submission" date="2013-11" db="EMBL/GenBank/DDBJ databases">
        <title>Metagenomic analysis of a methanogenic consortium involved in long chain n-alkane degradation.</title>
        <authorList>
            <person name="Davidova I.A."/>
            <person name="Callaghan A.V."/>
            <person name="Wawrik B."/>
            <person name="Pruitt S."/>
            <person name="Marks C."/>
            <person name="Duncan K.E."/>
            <person name="Suflita J.M."/>
        </authorList>
    </citation>
    <scope>NUCLEOTIDE SEQUENCE [LARGE SCALE GENOMIC DNA]</scope>
    <source>
        <strain evidence="2 3">SPR</strain>
    </source>
</reference>
<organism evidence="2 3">
    <name type="scientific">Dethiosulfatarculus sandiegensis</name>
    <dbReference type="NCBI Taxonomy" id="1429043"/>
    <lineage>
        <taxon>Bacteria</taxon>
        <taxon>Pseudomonadati</taxon>
        <taxon>Thermodesulfobacteriota</taxon>
        <taxon>Desulfarculia</taxon>
        <taxon>Desulfarculales</taxon>
        <taxon>Desulfarculaceae</taxon>
        <taxon>Dethiosulfatarculus</taxon>
    </lineage>
</organism>
<keyword evidence="1" id="KW-0175">Coiled coil</keyword>
<gene>
    <name evidence="2" type="ORF">X474_01245</name>
</gene>